<dbReference type="InParanoid" id="E2A3M8"/>
<reference evidence="1 2" key="1">
    <citation type="journal article" date="2010" name="Science">
        <title>Genomic comparison of the ants Camponotus floridanus and Harpegnathos saltator.</title>
        <authorList>
            <person name="Bonasio R."/>
            <person name="Zhang G."/>
            <person name="Ye C."/>
            <person name="Mutti N.S."/>
            <person name="Fang X."/>
            <person name="Qin N."/>
            <person name="Donahue G."/>
            <person name="Yang P."/>
            <person name="Li Q."/>
            <person name="Li C."/>
            <person name="Zhang P."/>
            <person name="Huang Z."/>
            <person name="Berger S.L."/>
            <person name="Reinberg D."/>
            <person name="Wang J."/>
            <person name="Liebig J."/>
        </authorList>
    </citation>
    <scope>NUCLEOTIDE SEQUENCE [LARGE SCALE GENOMIC DNA]</scope>
    <source>
        <strain evidence="2">C129</strain>
    </source>
</reference>
<evidence type="ECO:0000313" key="2">
    <source>
        <dbReference type="Proteomes" id="UP000000311"/>
    </source>
</evidence>
<keyword evidence="2" id="KW-1185">Reference proteome</keyword>
<organism evidence="2">
    <name type="scientific">Camponotus floridanus</name>
    <name type="common">Florida carpenter ant</name>
    <dbReference type="NCBI Taxonomy" id="104421"/>
    <lineage>
        <taxon>Eukaryota</taxon>
        <taxon>Metazoa</taxon>
        <taxon>Ecdysozoa</taxon>
        <taxon>Arthropoda</taxon>
        <taxon>Hexapoda</taxon>
        <taxon>Insecta</taxon>
        <taxon>Pterygota</taxon>
        <taxon>Neoptera</taxon>
        <taxon>Endopterygota</taxon>
        <taxon>Hymenoptera</taxon>
        <taxon>Apocrita</taxon>
        <taxon>Aculeata</taxon>
        <taxon>Formicoidea</taxon>
        <taxon>Formicidae</taxon>
        <taxon>Formicinae</taxon>
        <taxon>Camponotus</taxon>
    </lineage>
</organism>
<dbReference type="EMBL" id="GL436457">
    <property type="protein sequence ID" value="EFN71920.1"/>
    <property type="molecule type" value="Genomic_DNA"/>
</dbReference>
<evidence type="ECO:0000313" key="1">
    <source>
        <dbReference type="EMBL" id="EFN71920.1"/>
    </source>
</evidence>
<feature type="non-terminal residue" evidence="1">
    <location>
        <position position="86"/>
    </location>
</feature>
<dbReference type="Proteomes" id="UP000000311">
    <property type="component" value="Unassembled WGS sequence"/>
</dbReference>
<name>E2A3M8_CAMFO</name>
<gene>
    <name evidence="1" type="ORF">EAG_03925</name>
</gene>
<proteinExistence type="predicted"/>
<accession>E2A3M8</accession>
<feature type="non-terminal residue" evidence="1">
    <location>
        <position position="1"/>
    </location>
</feature>
<protein>
    <recommendedName>
        <fullName evidence="3">GIY-YIG domain-containing protein</fullName>
    </recommendedName>
</protein>
<dbReference type="OMA" id="HEFEWSE"/>
<dbReference type="AlphaFoldDB" id="E2A3M8"/>
<sequence length="86" mass="10353">YIGQTSRMLKTRISEHRSQINRNHVTRSVVTNHRLQCDHDFCWNDVQVLDETPFYNRRLISEMLHIKRQRNGLNLQTDTENLPSLY</sequence>
<dbReference type="OrthoDB" id="10034600at2759"/>
<evidence type="ECO:0008006" key="3">
    <source>
        <dbReference type="Google" id="ProtNLM"/>
    </source>
</evidence>